<sequence length="1242" mass="140940">MEEPILSGYLSNLGKYTEGRPAGEWVTFPTTAAHLKEVFDRIGIDFRSYEEWHFTEFQSAVPCLTEHLSEYSHPDELNYLAKLLEMQFDDDREKFVAAMEHGDHTGSLQELINLAQNLDCYWLYPSVHNEEEYGHYLIDELDELELPDEAKKYFMYEEYGRDASINDDGMFTERGYIYNNRNTFTEWYDGRDVPEEYRVTPQPERSEAEWTDFDAVVTTLPAAEPRPVIPLILSADNPADKMKEITDRLEQGIMGVFESERYAEYLRTMSKFHDYSLNNTILIAMQGGSLVKGYRQWEKEFDRHVKPGEKAIKILAPAPYKVKKEREKIDPDTQKPMIGADGKPVMETQEITIPAYKVVSVFDVSQTEGKELPALSVSELTGDVEQYQDFFAALERTSPFAMGFEVLSGGAKGRCYYEENRIAINEGMSELQNIKSAIHEISHATMHDIDPDDPARPDRRTREVQAESIAYVVCQHYGLDTSDYSFGYVAGWSSSKELTELKGSLEIIRSTATKLIETIDRNFAEIQREKAAVQEQEAQPIQQEPQSEQEPQEPAAQPEQAMPEATPQEATQTTATYYTINEAAARRAKEMNSYSDYKPGSATAEYRSYVDEAVQLAERQKVRVDPMYHEKIDSLLDTYARKLAANMNKGYEIDARVPSILIAGGSNFPARKKEKQNAARDTNYREWQDIQGLLDKIRSTGMGGISADDPQAVQKLEKKLAGLEKAQETMKAVNAYYRKHKTLDGCPHLSSESIEKMKADMSSQWHIEDKPYPTWALSNNNAEIRRVKERIKSLSLQKEIGYVGWEFEGGKVEANTEANRLQIFFDEKPDAAAREELKSNGFRWSPKAEAWQRQLTDNAYYSANYIKAIQPLTGEKPTDLQRAHIQRQKAASQEKPAPEPIYKVHANPGSDSRDNLYVLQAYFPQEDGKAKIGDVLYIGTPEKCRELMAQLNAGELTQGEVKELYAQAQTAEQDKDSFSIYQLKRGDETRDLRFEPYDRLQATGHAVDRANYELIYAAPLAPDTSLEDIYTRFNLDYPADFKGHSLSVSDIVVLHQNGKDTAHYVDSIGYQEVPEFFKEQAQQLPPDELETGETVKTPRGTFYVTAMSREQMEAAGYGFHHQSEDGKYLIMGNGTRAFAIAAEQPEKVNPLKHIEDTVEQNDNAFDGIINNTPQTPTVGELEQKAKAGEPISLTDYAAAIKAEKGRGSDKKEKPSIRAQLRAEKERAAQKKTAKTKNHELEV</sequence>
<dbReference type="Proteomes" id="UP001298681">
    <property type="component" value="Unassembled WGS sequence"/>
</dbReference>
<dbReference type="InterPro" id="IPR009899">
    <property type="entry name" value="ArdA"/>
</dbReference>
<keyword evidence="7" id="KW-1185">Reference proteome</keyword>
<feature type="region of interest" description="Disordered" evidence="1">
    <location>
        <begin position="530"/>
        <end position="572"/>
    </location>
</feature>
<dbReference type="Gene3D" id="3.10.20.480">
    <property type="entry name" value="Antirestriction protein ArdA, domain 1"/>
    <property type="match status" value="1"/>
</dbReference>
<dbReference type="Pfam" id="PF06114">
    <property type="entry name" value="Peptidase_M78"/>
    <property type="match status" value="1"/>
</dbReference>
<evidence type="ECO:0000259" key="2">
    <source>
        <dbReference type="Pfam" id="PF06114"/>
    </source>
</evidence>
<dbReference type="RefSeq" id="WP_237967140.1">
    <property type="nucleotide sequence ID" value="NZ_JAKNHQ010000023.1"/>
</dbReference>
<dbReference type="Pfam" id="PF14195">
    <property type="entry name" value="DUF4316"/>
    <property type="match status" value="1"/>
</dbReference>
<organism evidence="6 7">
    <name type="scientific">Anaeromassilibacillus senegalensis</name>
    <dbReference type="NCBI Taxonomy" id="1673717"/>
    <lineage>
        <taxon>Bacteria</taxon>
        <taxon>Bacillati</taxon>
        <taxon>Bacillota</taxon>
        <taxon>Clostridia</taxon>
        <taxon>Eubacteriales</taxon>
        <taxon>Acutalibacteraceae</taxon>
        <taxon>Anaeromassilibacillus</taxon>
    </lineage>
</organism>
<evidence type="ECO:0000259" key="4">
    <source>
        <dbReference type="Pfam" id="PF14191"/>
    </source>
</evidence>
<evidence type="ECO:0000313" key="7">
    <source>
        <dbReference type="Proteomes" id="UP001298681"/>
    </source>
</evidence>
<dbReference type="InterPro" id="IPR025923">
    <property type="entry name" value="YodL-like_dom"/>
</dbReference>
<feature type="domain" description="N-terminal" evidence="3">
    <location>
        <begin position="242"/>
        <end position="362"/>
    </location>
</feature>
<feature type="compositionally biased region" description="Low complexity" evidence="1">
    <location>
        <begin position="533"/>
        <end position="572"/>
    </location>
</feature>
<dbReference type="InterPro" id="IPR041895">
    <property type="entry name" value="ArdA_dom1"/>
</dbReference>
<feature type="domain" description="DUF4316" evidence="5">
    <location>
        <begin position="1148"/>
        <end position="1194"/>
    </location>
</feature>
<dbReference type="InterPro" id="IPR041893">
    <property type="entry name" value="ArdA_dom3"/>
</dbReference>
<feature type="domain" description="IrrE N-terminal-like" evidence="2">
    <location>
        <begin position="413"/>
        <end position="472"/>
    </location>
</feature>
<feature type="compositionally biased region" description="Basic and acidic residues" evidence="1">
    <location>
        <begin position="1202"/>
        <end position="1228"/>
    </location>
</feature>
<evidence type="ECO:0000259" key="5">
    <source>
        <dbReference type="Pfam" id="PF14195"/>
    </source>
</evidence>
<dbReference type="EMBL" id="JAKNHQ010000023">
    <property type="protein sequence ID" value="MCG4611806.1"/>
    <property type="molecule type" value="Genomic_DNA"/>
</dbReference>
<protein>
    <submittedName>
        <fullName evidence="6">YodL domain-containing protein</fullName>
    </submittedName>
</protein>
<dbReference type="InterPro" id="IPR025465">
    <property type="entry name" value="DUF4316"/>
</dbReference>
<dbReference type="Gene3D" id="1.10.10.1190">
    <property type="entry name" value="Antirestriction protein ArdA, domain 3"/>
    <property type="match status" value="1"/>
</dbReference>
<comment type="caution">
    <text evidence="6">The sequence shown here is derived from an EMBL/GenBank/DDBJ whole genome shotgun (WGS) entry which is preliminary data.</text>
</comment>
<dbReference type="Pfam" id="PF08401">
    <property type="entry name" value="ArdcN"/>
    <property type="match status" value="1"/>
</dbReference>
<feature type="domain" description="YodL-like" evidence="4">
    <location>
        <begin position="978"/>
        <end position="1076"/>
    </location>
</feature>
<accession>A0ABS9MM64</accession>
<evidence type="ECO:0000259" key="3">
    <source>
        <dbReference type="Pfam" id="PF08401"/>
    </source>
</evidence>
<dbReference type="InterPro" id="IPR013610">
    <property type="entry name" value="ArdC_N"/>
</dbReference>
<evidence type="ECO:0000313" key="6">
    <source>
        <dbReference type="EMBL" id="MCG4611806.1"/>
    </source>
</evidence>
<evidence type="ECO:0000256" key="1">
    <source>
        <dbReference type="SAM" id="MobiDB-lite"/>
    </source>
</evidence>
<feature type="region of interest" description="Disordered" evidence="1">
    <location>
        <begin position="1202"/>
        <end position="1242"/>
    </location>
</feature>
<gene>
    <name evidence="6" type="ORF">L0P57_12795</name>
</gene>
<dbReference type="Pfam" id="PF07275">
    <property type="entry name" value="ArdA"/>
    <property type="match status" value="1"/>
</dbReference>
<proteinExistence type="predicted"/>
<reference evidence="6 7" key="1">
    <citation type="submission" date="2022-01" db="EMBL/GenBank/DDBJ databases">
        <title>Collection of gut derived symbiotic bacterial strains cultured from healthy donors.</title>
        <authorList>
            <person name="Lin H."/>
            <person name="Kohout C."/>
            <person name="Waligurski E."/>
            <person name="Pamer E.G."/>
        </authorList>
    </citation>
    <scope>NUCLEOTIDE SEQUENCE [LARGE SCALE GENOMIC DNA]</scope>
    <source>
        <strain evidence="6 7">DFI.7.58</strain>
    </source>
</reference>
<dbReference type="InterPro" id="IPR010359">
    <property type="entry name" value="IrrE_HExxH"/>
</dbReference>
<dbReference type="Pfam" id="PF14191">
    <property type="entry name" value="YodL"/>
    <property type="match status" value="1"/>
</dbReference>
<name>A0ABS9MM64_9FIRM</name>